<reference evidence="11 12" key="1">
    <citation type="submission" date="2023-04" db="EMBL/GenBank/DDBJ databases">
        <title>Genome of Basidiobolus ranarum AG-B5.</title>
        <authorList>
            <person name="Stajich J.E."/>
            <person name="Carter-House D."/>
            <person name="Gryganskyi A."/>
        </authorList>
    </citation>
    <scope>NUCLEOTIDE SEQUENCE [LARGE SCALE GENOMIC DNA]</scope>
    <source>
        <strain evidence="11 12">AG-B5</strain>
    </source>
</reference>
<evidence type="ECO:0000256" key="4">
    <source>
        <dbReference type="ARBA" id="ARBA00022692"/>
    </source>
</evidence>
<evidence type="ECO:0000256" key="9">
    <source>
        <dbReference type="ARBA" id="ARBA00045912"/>
    </source>
</evidence>
<keyword evidence="5 10" id="KW-0256">Endoplasmic reticulum</keyword>
<evidence type="ECO:0000256" key="8">
    <source>
        <dbReference type="ARBA" id="ARBA00044793"/>
    </source>
</evidence>
<comment type="pathway">
    <text evidence="2">Protein modification; protein glycosylation.</text>
</comment>
<evidence type="ECO:0000256" key="7">
    <source>
        <dbReference type="ARBA" id="ARBA00023136"/>
    </source>
</evidence>
<evidence type="ECO:0000313" key="12">
    <source>
        <dbReference type="Proteomes" id="UP001479436"/>
    </source>
</evidence>
<keyword evidence="7 10" id="KW-0472">Membrane</keyword>
<evidence type="ECO:0000256" key="6">
    <source>
        <dbReference type="ARBA" id="ARBA00022989"/>
    </source>
</evidence>
<keyword evidence="12" id="KW-1185">Reference proteome</keyword>
<dbReference type="PANTHER" id="PTHR13117:SF5">
    <property type="entry name" value="PROTEIN RFT1 HOMOLOG"/>
    <property type="match status" value="1"/>
</dbReference>
<proteinExistence type="inferred from homology"/>
<feature type="transmembrane region" description="Helical" evidence="10">
    <location>
        <begin position="517"/>
        <end position="536"/>
    </location>
</feature>
<evidence type="ECO:0000256" key="5">
    <source>
        <dbReference type="ARBA" id="ARBA00022824"/>
    </source>
</evidence>
<name>A0ABR2VNR8_9FUNG</name>
<dbReference type="Pfam" id="PF04506">
    <property type="entry name" value="Rft-1"/>
    <property type="match status" value="1"/>
</dbReference>
<feature type="transmembrane region" description="Helical" evidence="10">
    <location>
        <begin position="372"/>
        <end position="396"/>
    </location>
</feature>
<evidence type="ECO:0000256" key="1">
    <source>
        <dbReference type="ARBA" id="ARBA00004477"/>
    </source>
</evidence>
<organism evidence="11 12">
    <name type="scientific">Basidiobolus ranarum</name>
    <dbReference type="NCBI Taxonomy" id="34480"/>
    <lineage>
        <taxon>Eukaryota</taxon>
        <taxon>Fungi</taxon>
        <taxon>Fungi incertae sedis</taxon>
        <taxon>Zoopagomycota</taxon>
        <taxon>Entomophthoromycotina</taxon>
        <taxon>Basidiobolomycetes</taxon>
        <taxon>Basidiobolales</taxon>
        <taxon>Basidiobolaceae</taxon>
        <taxon>Basidiobolus</taxon>
    </lineage>
</organism>
<feature type="transmembrane region" description="Helical" evidence="10">
    <location>
        <begin position="112"/>
        <end position="135"/>
    </location>
</feature>
<evidence type="ECO:0000256" key="2">
    <source>
        <dbReference type="ARBA" id="ARBA00004922"/>
    </source>
</evidence>
<comment type="similarity">
    <text evidence="3 10">Belongs to the RFT1 family.</text>
</comment>
<comment type="subcellular location">
    <subcellularLocation>
        <location evidence="1 10">Endoplasmic reticulum membrane</location>
        <topology evidence="1 10">Multi-pass membrane protein</topology>
    </subcellularLocation>
</comment>
<feature type="transmembrane region" description="Helical" evidence="10">
    <location>
        <begin position="187"/>
        <end position="207"/>
    </location>
</feature>
<feature type="transmembrane region" description="Helical" evidence="10">
    <location>
        <begin position="147"/>
        <end position="166"/>
    </location>
</feature>
<protein>
    <recommendedName>
        <fullName evidence="8 10">Man(5)GlcNAc(2)-PP-dolichol translocation protein RFT1</fullName>
    </recommendedName>
</protein>
<evidence type="ECO:0000256" key="10">
    <source>
        <dbReference type="RuleBase" id="RU365067"/>
    </source>
</evidence>
<feature type="transmembrane region" description="Helical" evidence="10">
    <location>
        <begin position="219"/>
        <end position="240"/>
    </location>
</feature>
<dbReference type="Proteomes" id="UP001479436">
    <property type="component" value="Unassembled WGS sequence"/>
</dbReference>
<accession>A0ABR2VNR8</accession>
<feature type="transmembrane region" description="Helical" evidence="10">
    <location>
        <begin position="556"/>
        <end position="573"/>
    </location>
</feature>
<keyword evidence="10" id="KW-0813">Transport</keyword>
<feature type="transmembrane region" description="Helical" evidence="10">
    <location>
        <begin position="63"/>
        <end position="80"/>
    </location>
</feature>
<dbReference type="PANTHER" id="PTHR13117">
    <property type="entry name" value="ENDOPLASMIC RETICULUM MULTISPAN TRANSMEMBRANE PROTEIN-RELATED"/>
    <property type="match status" value="1"/>
</dbReference>
<comment type="function">
    <text evidence="9 10">Intramembrane glycolipid transporter that operates in the biosynthetic pathway of dolichol-linked oligosaccharides, the glycan precursors employed in protein asparagine (N)-glycosylation. The sequential addition of sugars to dolichol pyrophosphate produces dolichol-linked oligosaccharides containing fourteen sugars, including two GlcNAcs, nine mannoses and three glucoses. Once assembled, the oligosaccharide is transferred from the lipid to nascent proteins by oligosaccharyltransferases. The assembly of dolichol-linked oligosaccharides begins on the cytosolic side of the endoplasmic reticulum membrane and finishes in its lumen. RFT1 could mediate the translocation of the cytosolically oriented intermediate DolPP-GlcNAc2Man5, produced by ALG11, into the ER lumen where dolichol-linked oligosaccharides assembly continues. However, the intramembrane lipid transporter activity could not be confirmed in vitro.</text>
</comment>
<feature type="transmembrane region" description="Helical" evidence="10">
    <location>
        <begin position="451"/>
        <end position="470"/>
    </location>
</feature>
<dbReference type="InterPro" id="IPR007594">
    <property type="entry name" value="RFT1"/>
</dbReference>
<keyword evidence="4 10" id="KW-0812">Transmembrane</keyword>
<feature type="transmembrane region" description="Helical" evidence="10">
    <location>
        <begin position="416"/>
        <end position="439"/>
    </location>
</feature>
<evidence type="ECO:0000256" key="3">
    <source>
        <dbReference type="ARBA" id="ARBA00010288"/>
    </source>
</evidence>
<dbReference type="EMBL" id="JASJQH010009041">
    <property type="protein sequence ID" value="KAK9685218.1"/>
    <property type="molecule type" value="Genomic_DNA"/>
</dbReference>
<evidence type="ECO:0000313" key="11">
    <source>
        <dbReference type="EMBL" id="KAK9685218.1"/>
    </source>
</evidence>
<gene>
    <name evidence="11" type="primary">RFT1</name>
    <name evidence="11" type="ORF">K7432_015587</name>
</gene>
<keyword evidence="6 10" id="KW-1133">Transmembrane helix</keyword>
<comment type="caution">
    <text evidence="11">The sequence shown here is derived from an EMBL/GenBank/DDBJ whole genome shotgun (WGS) entry which is preliminary data.</text>
</comment>
<sequence>MPNPPKEHNVSHSEEPISATPNEILSSTVTGASYLVSLQLVSRMLTFFLNQILLRFTTPTSLGIAYVQLELLIATILFLTREGIRCALLRNEDQESENSSSEKLTDNQKNQLVLNLAYLPLPMGTIVAFLSYFYYQYTADPVSLDFPYYRLCVALYGIASVIELIFEPLYIIAQNKLLFKLRVSLEGFAVIARCVITLSLTVFGAYITNGGANSKENIFGILSFAIAQLCYSSILLFGYLRYFLSHPFDPSLTETSLSNRVRQLLPRPIIRTIHDHPTEQYVDPDQAKLGLTLTKQSLLKHVLTEGDKILTSWLSIPYDQGIYAFVFNYGSLVPRILFQPVEETARLFFSRLLNGNEGSNSNSSSAILSARVLAAMIKFHIVLGGFFIAFGSNYTHILIDLLAGATWSHTPAPKVLAFYCIYVPIMGVNGIVESFVQAVANTSEISRHNRAMIGFSVGFITAGVVLMNVLGAGAVGLVLANCFNLAMRIAWAWDFTYKFYRESYSQTYQEIQNILSLRNILPSPSVCAVFVGSWLVTRLSKSQLGWSTMLERVQHISVGIACLIVVVVMIYRTELPFLRLMNNLVRHKKLD</sequence>